<dbReference type="EMBL" id="MT144110">
    <property type="protein sequence ID" value="QJA48946.1"/>
    <property type="molecule type" value="Genomic_DNA"/>
</dbReference>
<proteinExistence type="predicted"/>
<accession>A0A6H1ZLZ4</accession>
<gene>
    <name evidence="1" type="ORF">TM448A01197_0013</name>
</gene>
<dbReference type="AlphaFoldDB" id="A0A6H1ZLZ4"/>
<reference evidence="1" key="1">
    <citation type="submission" date="2020-03" db="EMBL/GenBank/DDBJ databases">
        <title>The deep terrestrial virosphere.</title>
        <authorList>
            <person name="Holmfeldt K."/>
            <person name="Nilsson E."/>
            <person name="Simone D."/>
            <person name="Lopez-Fernandez M."/>
            <person name="Wu X."/>
            <person name="de Brujin I."/>
            <person name="Lundin D."/>
            <person name="Andersson A."/>
            <person name="Bertilsson S."/>
            <person name="Dopson M."/>
        </authorList>
    </citation>
    <scope>NUCLEOTIDE SEQUENCE</scope>
    <source>
        <strain evidence="1">TM448A01197</strain>
    </source>
</reference>
<organism evidence="1">
    <name type="scientific">viral metagenome</name>
    <dbReference type="NCBI Taxonomy" id="1070528"/>
    <lineage>
        <taxon>unclassified sequences</taxon>
        <taxon>metagenomes</taxon>
        <taxon>organismal metagenomes</taxon>
    </lineage>
</organism>
<evidence type="ECO:0008006" key="2">
    <source>
        <dbReference type="Google" id="ProtNLM"/>
    </source>
</evidence>
<evidence type="ECO:0000313" key="1">
    <source>
        <dbReference type="EMBL" id="QJA48946.1"/>
    </source>
</evidence>
<name>A0A6H1ZLZ4_9ZZZZ</name>
<protein>
    <recommendedName>
        <fullName evidence="2">Terminase</fullName>
    </recommendedName>
</protein>
<sequence length="208" mass="23942">MARGDNDNGTKVSIPLVDVMGSVVMPTGRYPGYYLIMGKRLAVNEFRKRPLLLLAERECQTMSEVFDKLSDDLRRLKCRTLYAKQERNQREVSGFYRDLFQYLNSRRLNVNLMPAPSCNDYEYGRVLMVESFKSKVVELPGYVKTVIKGQLRDITNDSDVKDEALYAFHALRYILAGSEKYVNDIHPLFIKKDHKQTAALKWAAFGAI</sequence>